<keyword evidence="7" id="KW-1185">Reference proteome</keyword>
<evidence type="ECO:0000313" key="6">
    <source>
        <dbReference type="EMBL" id="KAF3550799.1"/>
    </source>
</evidence>
<evidence type="ECO:0000256" key="1">
    <source>
        <dbReference type="ARBA" id="ARBA00005324"/>
    </source>
</evidence>
<comment type="similarity">
    <text evidence="1">Belongs to the adaptor complexes medium subunit family.</text>
</comment>
<comment type="subcellular location">
    <subcellularLocation>
        <location evidence="5">Endomembrane system</location>
        <topology evidence="5">Peripheral membrane protein</topology>
        <orientation evidence="5">Cytoplasmic side</orientation>
    </subcellularLocation>
</comment>
<organism evidence="6 7">
    <name type="scientific">Brassica cretica</name>
    <name type="common">Mustard</name>
    <dbReference type="NCBI Taxonomy" id="69181"/>
    <lineage>
        <taxon>Eukaryota</taxon>
        <taxon>Viridiplantae</taxon>
        <taxon>Streptophyta</taxon>
        <taxon>Embryophyta</taxon>
        <taxon>Tracheophyta</taxon>
        <taxon>Spermatophyta</taxon>
        <taxon>Magnoliopsida</taxon>
        <taxon>eudicotyledons</taxon>
        <taxon>Gunneridae</taxon>
        <taxon>Pentapetalae</taxon>
        <taxon>rosids</taxon>
        <taxon>malvids</taxon>
        <taxon>Brassicales</taxon>
        <taxon>Brassicaceae</taxon>
        <taxon>Brassiceae</taxon>
        <taxon>Brassica</taxon>
    </lineage>
</organism>
<keyword evidence="2" id="KW-0813">Transport</keyword>
<dbReference type="InterPro" id="IPR039591">
    <property type="entry name" value="AP5M1"/>
</dbReference>
<dbReference type="Proteomes" id="UP000266723">
    <property type="component" value="Unassembled WGS sequence"/>
</dbReference>
<name>A0ABQ7CGQ9_BRACR</name>
<evidence type="ECO:0000313" key="7">
    <source>
        <dbReference type="Proteomes" id="UP000266723"/>
    </source>
</evidence>
<evidence type="ECO:0000256" key="5">
    <source>
        <dbReference type="ARBA" id="ARBA00029433"/>
    </source>
</evidence>
<keyword evidence="3" id="KW-0653">Protein transport</keyword>
<dbReference type="EMBL" id="QGKV02000832">
    <property type="protein sequence ID" value="KAF3550799.1"/>
    <property type="molecule type" value="Genomic_DNA"/>
</dbReference>
<comment type="caution">
    <text evidence="6">The sequence shown here is derived from an EMBL/GenBank/DDBJ whole genome shotgun (WGS) entry which is preliminary data.</text>
</comment>
<reference evidence="6 7" key="1">
    <citation type="journal article" date="2020" name="BMC Genomics">
        <title>Intraspecific diversification of the crop wild relative Brassica cretica Lam. using demographic model selection.</title>
        <authorList>
            <person name="Kioukis A."/>
            <person name="Michalopoulou V.A."/>
            <person name="Briers L."/>
            <person name="Pirintsos S."/>
            <person name="Studholme D.J."/>
            <person name="Pavlidis P."/>
            <person name="Sarris P.F."/>
        </authorList>
    </citation>
    <scope>NUCLEOTIDE SEQUENCE [LARGE SCALE GENOMIC DNA]</scope>
    <source>
        <strain evidence="7">cv. PFS-1207/04</strain>
    </source>
</reference>
<dbReference type="PANTHER" id="PTHR16082">
    <property type="entry name" value="AP-5 COMPLEX SUBUNIT MU-1"/>
    <property type="match status" value="1"/>
</dbReference>
<accession>A0ABQ7CGQ9</accession>
<gene>
    <name evidence="6" type="ORF">DY000_02000690</name>
</gene>
<evidence type="ECO:0000256" key="2">
    <source>
        <dbReference type="ARBA" id="ARBA00022448"/>
    </source>
</evidence>
<dbReference type="PANTHER" id="PTHR16082:SF2">
    <property type="entry name" value="AP-5 COMPLEX SUBUNIT MU-1"/>
    <property type="match status" value="1"/>
</dbReference>
<evidence type="ECO:0000256" key="4">
    <source>
        <dbReference type="ARBA" id="ARBA00023136"/>
    </source>
</evidence>
<evidence type="ECO:0008006" key="8">
    <source>
        <dbReference type="Google" id="ProtNLM"/>
    </source>
</evidence>
<keyword evidence="4" id="KW-0472">Membrane</keyword>
<evidence type="ECO:0000256" key="3">
    <source>
        <dbReference type="ARBA" id="ARBA00022927"/>
    </source>
</evidence>
<protein>
    <recommendedName>
        <fullName evidence="8">AP2/ERF domain-containing protein</fullName>
    </recommendedName>
</protein>
<sequence>MPSGCSIRALWIINNHDTVVFSRRFPVMEKRWRSAFKTENESTDPPRLPTDQQLAVAFARRKRREGSSRGYGLRVAQSTKGSDSWVDDPITRHIISLSLSEDDNNESNENDETNILWPIVLHTKALYHILVLPLVEPKEMKDFVNLSNRSDCGSAVGEDLSLSSLLLNISSITGAFMVAHSFGDIVSGDTAEPEVVVAASPSVGGLFDSLTGSIGISSRPRPVAAAPVAASSSQSSITGFF</sequence>
<proteinExistence type="inferred from homology"/>